<proteinExistence type="predicted"/>
<gene>
    <name evidence="4" type="ORF">DL897_00665</name>
</gene>
<dbReference type="EMBL" id="QJKK01000001">
    <property type="protein sequence ID" value="RAL26597.1"/>
    <property type="molecule type" value="Genomic_DNA"/>
</dbReference>
<comment type="caution">
    <text evidence="4">The sequence shown here is derived from an EMBL/GenBank/DDBJ whole genome shotgun (WGS) entry which is preliminary data.</text>
</comment>
<reference evidence="4 5" key="2">
    <citation type="submission" date="2018-06" db="EMBL/GenBank/DDBJ databases">
        <authorList>
            <person name="Zhirakovskaya E."/>
        </authorList>
    </citation>
    <scope>NUCLEOTIDE SEQUENCE [LARGE SCALE GENOMIC DNA]</scope>
    <source>
        <strain evidence="4 5">FBKL4.011</strain>
    </source>
</reference>
<dbReference type="OrthoDB" id="9804442at2"/>
<accession>A0A364K8H5</accession>
<evidence type="ECO:0000256" key="1">
    <source>
        <dbReference type="ARBA" id="ARBA00001946"/>
    </source>
</evidence>
<protein>
    <submittedName>
        <fullName evidence="4">NUDIX hydrolase</fullName>
    </submittedName>
</protein>
<keyword evidence="5" id="KW-1185">Reference proteome</keyword>
<dbReference type="PANTHER" id="PTHR43046:SF14">
    <property type="entry name" value="MUTT_NUDIX FAMILY PROTEIN"/>
    <property type="match status" value="1"/>
</dbReference>
<dbReference type="RefSeq" id="WP_113657202.1">
    <property type="nucleotide sequence ID" value="NZ_KZ845663.1"/>
</dbReference>
<keyword evidence="2 4" id="KW-0378">Hydrolase</keyword>
<evidence type="ECO:0000313" key="4">
    <source>
        <dbReference type="EMBL" id="RAL26597.1"/>
    </source>
</evidence>
<dbReference type="PROSITE" id="PS51462">
    <property type="entry name" value="NUDIX"/>
    <property type="match status" value="1"/>
</dbReference>
<evidence type="ECO:0000313" key="5">
    <source>
        <dbReference type="Proteomes" id="UP000251213"/>
    </source>
</evidence>
<reference evidence="4 5" key="1">
    <citation type="submission" date="2018-06" db="EMBL/GenBank/DDBJ databases">
        <title>Thermoflavimicrobium daqus sp. nov., a thermophilic microbe isolated from Moutai-flavour Daqu.</title>
        <authorList>
            <person name="Wang X."/>
            <person name="Zhou H."/>
        </authorList>
    </citation>
    <scope>NUCLEOTIDE SEQUENCE [LARGE SCALE GENOMIC DNA]</scope>
    <source>
        <strain evidence="4 5">FBKL4.011</strain>
    </source>
</reference>
<dbReference type="AlphaFoldDB" id="A0A364K8H5"/>
<dbReference type="SUPFAM" id="SSF55811">
    <property type="entry name" value="Nudix"/>
    <property type="match status" value="1"/>
</dbReference>
<dbReference type="InterPro" id="IPR020084">
    <property type="entry name" value="NUDIX_hydrolase_CS"/>
</dbReference>
<evidence type="ECO:0000259" key="3">
    <source>
        <dbReference type="PROSITE" id="PS51462"/>
    </source>
</evidence>
<name>A0A364K8H5_9BACL</name>
<dbReference type="PANTHER" id="PTHR43046">
    <property type="entry name" value="GDP-MANNOSE MANNOSYL HYDROLASE"/>
    <property type="match status" value="1"/>
</dbReference>
<dbReference type="Gene3D" id="3.90.79.10">
    <property type="entry name" value="Nucleoside Triphosphate Pyrophosphohydrolase"/>
    <property type="match status" value="1"/>
</dbReference>
<feature type="domain" description="Nudix hydrolase" evidence="3">
    <location>
        <begin position="11"/>
        <end position="147"/>
    </location>
</feature>
<dbReference type="GO" id="GO:0016787">
    <property type="term" value="F:hydrolase activity"/>
    <property type="evidence" value="ECO:0007669"/>
    <property type="project" value="UniProtKB-KW"/>
</dbReference>
<sequence length="157" mass="18219">MMLSLIEGNQKFNYRIAGILIHDGKVLLHREKDQNVWALPGGRGEMMEEAQETIVREMKEEIGLEVNVERLVWIGETFGTYKGVRFHELGLYFLLRCTSKSKLLNTPRFCGIEGDAVDLVFEWFPIDQLPHTFYPAFAREGMKQLPMTIEHCIEKED</sequence>
<dbReference type="CDD" id="cd04688">
    <property type="entry name" value="NUDIX_Hydrolase"/>
    <property type="match status" value="1"/>
</dbReference>
<organism evidence="4 5">
    <name type="scientific">Thermoflavimicrobium daqui</name>
    <dbReference type="NCBI Taxonomy" id="2137476"/>
    <lineage>
        <taxon>Bacteria</taxon>
        <taxon>Bacillati</taxon>
        <taxon>Bacillota</taxon>
        <taxon>Bacilli</taxon>
        <taxon>Bacillales</taxon>
        <taxon>Thermoactinomycetaceae</taxon>
        <taxon>Thermoflavimicrobium</taxon>
    </lineage>
</organism>
<dbReference type="PROSITE" id="PS00893">
    <property type="entry name" value="NUDIX_BOX"/>
    <property type="match status" value="1"/>
</dbReference>
<dbReference type="InterPro" id="IPR000086">
    <property type="entry name" value="NUDIX_hydrolase_dom"/>
</dbReference>
<dbReference type="Proteomes" id="UP000251213">
    <property type="component" value="Unassembled WGS sequence"/>
</dbReference>
<dbReference type="InterPro" id="IPR015797">
    <property type="entry name" value="NUDIX_hydrolase-like_dom_sf"/>
</dbReference>
<comment type="cofactor">
    <cofactor evidence="1">
        <name>Mg(2+)</name>
        <dbReference type="ChEBI" id="CHEBI:18420"/>
    </cofactor>
</comment>
<evidence type="ECO:0000256" key="2">
    <source>
        <dbReference type="ARBA" id="ARBA00022801"/>
    </source>
</evidence>
<dbReference type="Pfam" id="PF00293">
    <property type="entry name" value="NUDIX"/>
    <property type="match status" value="1"/>
</dbReference>